<dbReference type="InterPro" id="IPR016181">
    <property type="entry name" value="Acyl_CoA_acyltransferase"/>
</dbReference>
<dbReference type="CDD" id="cd04301">
    <property type="entry name" value="NAT_SF"/>
    <property type="match status" value="1"/>
</dbReference>
<keyword evidence="5" id="KW-1185">Reference proteome</keyword>
<dbReference type="AlphaFoldDB" id="A0A2Z4LN55"/>
<dbReference type="SUPFAM" id="SSF55729">
    <property type="entry name" value="Acyl-CoA N-acyltransferases (Nat)"/>
    <property type="match status" value="1"/>
</dbReference>
<reference evidence="4 5" key="1">
    <citation type="submission" date="2018-06" db="EMBL/GenBank/DDBJ databases">
        <title>Spongiibacterium sp. HME9304 Genome sequencing and assembly.</title>
        <authorList>
            <person name="Kang H."/>
            <person name="Kim H."/>
            <person name="Joh K."/>
        </authorList>
    </citation>
    <scope>NUCLEOTIDE SEQUENCE [LARGE SCALE GENOMIC DNA]</scope>
    <source>
        <strain evidence="4 5">HME9304</strain>
    </source>
</reference>
<dbReference type="PROSITE" id="PS51186">
    <property type="entry name" value="GNAT"/>
    <property type="match status" value="1"/>
</dbReference>
<dbReference type="GO" id="GO:0016747">
    <property type="term" value="F:acyltransferase activity, transferring groups other than amino-acyl groups"/>
    <property type="evidence" value="ECO:0007669"/>
    <property type="project" value="InterPro"/>
</dbReference>
<dbReference type="OrthoDB" id="9792929at2"/>
<name>A0A2Z4LN55_9FLAO</name>
<keyword evidence="2 4" id="KW-0012">Acyltransferase</keyword>
<evidence type="ECO:0000313" key="5">
    <source>
        <dbReference type="Proteomes" id="UP000248536"/>
    </source>
</evidence>
<organism evidence="4 5">
    <name type="scientific">Flagellimonas maritima</name>
    <dbReference type="NCBI Taxonomy" id="1383885"/>
    <lineage>
        <taxon>Bacteria</taxon>
        <taxon>Pseudomonadati</taxon>
        <taxon>Bacteroidota</taxon>
        <taxon>Flavobacteriia</taxon>
        <taxon>Flavobacteriales</taxon>
        <taxon>Flavobacteriaceae</taxon>
        <taxon>Flagellimonas</taxon>
    </lineage>
</organism>
<evidence type="ECO:0000256" key="2">
    <source>
        <dbReference type="ARBA" id="ARBA00023315"/>
    </source>
</evidence>
<evidence type="ECO:0000313" key="4">
    <source>
        <dbReference type="EMBL" id="AWX43024.1"/>
    </source>
</evidence>
<gene>
    <name evidence="4" type="ORF">HME9304_00011</name>
</gene>
<protein>
    <submittedName>
        <fullName evidence="4">Putative N-acetyltransferase YhfO</fullName>
        <ecNumber evidence="4">2.3.1.-</ecNumber>
    </submittedName>
</protein>
<dbReference type="Pfam" id="PF00583">
    <property type="entry name" value="Acetyltransf_1"/>
    <property type="match status" value="1"/>
</dbReference>
<dbReference type="EC" id="2.3.1.-" evidence="4"/>
<keyword evidence="1 4" id="KW-0808">Transferase</keyword>
<feature type="domain" description="N-acetyltransferase" evidence="3">
    <location>
        <begin position="1"/>
        <end position="148"/>
    </location>
</feature>
<dbReference type="KEGG" id="spon:HME9304_00011"/>
<dbReference type="InterPro" id="IPR050832">
    <property type="entry name" value="Bact_Acetyltransf"/>
</dbReference>
<proteinExistence type="predicted"/>
<dbReference type="Gene3D" id="3.40.630.30">
    <property type="match status" value="1"/>
</dbReference>
<dbReference type="PANTHER" id="PTHR43877:SF2">
    <property type="entry name" value="AMINOALKYLPHOSPHONATE N-ACETYLTRANSFERASE-RELATED"/>
    <property type="match status" value="1"/>
</dbReference>
<evidence type="ECO:0000259" key="3">
    <source>
        <dbReference type="PROSITE" id="PS51186"/>
    </source>
</evidence>
<dbReference type="InterPro" id="IPR000182">
    <property type="entry name" value="GNAT_dom"/>
</dbReference>
<accession>A0A2Z4LN55</accession>
<sequence length="148" mass="17216">MKIKNAILSDLEHLVPLFNNYRVFYGQHSNLDAARSFLKTRLSKKESTIFLALYNDKPVGFTQLFKTFSSVSLEPFLILNDLFVTPEFRNRGVGRALLEYAKLHCKELDYKGLELETALDNPAQKLYEQLGWEKDEAYLHYFWKNTGG</sequence>
<dbReference type="PANTHER" id="PTHR43877">
    <property type="entry name" value="AMINOALKYLPHOSPHONATE N-ACETYLTRANSFERASE-RELATED-RELATED"/>
    <property type="match status" value="1"/>
</dbReference>
<dbReference type="Proteomes" id="UP000248536">
    <property type="component" value="Chromosome"/>
</dbReference>
<evidence type="ECO:0000256" key="1">
    <source>
        <dbReference type="ARBA" id="ARBA00022679"/>
    </source>
</evidence>
<dbReference type="RefSeq" id="WP_112376642.1">
    <property type="nucleotide sequence ID" value="NZ_CP030104.1"/>
</dbReference>
<dbReference type="EMBL" id="CP030104">
    <property type="protein sequence ID" value="AWX43024.1"/>
    <property type="molecule type" value="Genomic_DNA"/>
</dbReference>